<keyword evidence="6 9" id="KW-0648">Protein biosynthesis</keyword>
<dbReference type="EMBL" id="AP011529">
    <property type="protein sequence ID" value="BAI80268.1"/>
    <property type="molecule type" value="Genomic_DNA"/>
</dbReference>
<dbReference type="Gene3D" id="3.40.50.620">
    <property type="entry name" value="HUPs"/>
    <property type="match status" value="2"/>
</dbReference>
<dbReference type="EC" id="6.1.1.4" evidence="9"/>
<dbReference type="PROSITE" id="PS00178">
    <property type="entry name" value="AA_TRNA_LIGASE_I"/>
    <property type="match status" value="1"/>
</dbReference>
<keyword evidence="2 9" id="KW-0963">Cytoplasm</keyword>
<dbReference type="InterPro" id="IPR002302">
    <property type="entry name" value="Leu-tRNA-ligase"/>
</dbReference>
<proteinExistence type="inferred from homology"/>
<dbReference type="SUPFAM" id="SSF47323">
    <property type="entry name" value="Anticodon-binding domain of a subclass of class I aminoacyl-tRNA synthetases"/>
    <property type="match status" value="1"/>
</dbReference>
<evidence type="ECO:0000313" key="15">
    <source>
        <dbReference type="EMBL" id="BAI80268.1"/>
    </source>
</evidence>
<keyword evidence="4 9" id="KW-0547">Nucleotide-binding</keyword>
<feature type="domain" description="Aminoacyl-tRNA synthetase class Ia" evidence="11">
    <location>
        <begin position="609"/>
        <end position="650"/>
    </location>
</feature>
<evidence type="ECO:0000256" key="6">
    <source>
        <dbReference type="ARBA" id="ARBA00022917"/>
    </source>
</evidence>
<dbReference type="GO" id="GO:0005524">
    <property type="term" value="F:ATP binding"/>
    <property type="evidence" value="ECO:0007669"/>
    <property type="project" value="UniProtKB-UniRule"/>
</dbReference>
<dbReference type="InterPro" id="IPR009080">
    <property type="entry name" value="tRNAsynth_Ia_anticodon-bd"/>
</dbReference>
<dbReference type="PANTHER" id="PTHR43740">
    <property type="entry name" value="LEUCYL-TRNA SYNTHETASE"/>
    <property type="match status" value="1"/>
</dbReference>
<dbReference type="InterPro" id="IPR002300">
    <property type="entry name" value="aa-tRNA-synth_Ia"/>
</dbReference>
<dbReference type="GO" id="GO:0002161">
    <property type="term" value="F:aminoacyl-tRNA deacylase activity"/>
    <property type="evidence" value="ECO:0007669"/>
    <property type="project" value="InterPro"/>
</dbReference>
<dbReference type="GO" id="GO:0006429">
    <property type="term" value="P:leucyl-tRNA aminoacylation"/>
    <property type="evidence" value="ECO:0007669"/>
    <property type="project" value="UniProtKB-UniRule"/>
</dbReference>
<dbReference type="Gene3D" id="2.20.28.290">
    <property type="match status" value="1"/>
</dbReference>
<evidence type="ECO:0000256" key="7">
    <source>
        <dbReference type="ARBA" id="ARBA00023146"/>
    </source>
</evidence>
<evidence type="ECO:0000259" key="12">
    <source>
        <dbReference type="Pfam" id="PF08264"/>
    </source>
</evidence>
<dbReference type="InterPro" id="IPR014729">
    <property type="entry name" value="Rossmann-like_a/b/a_fold"/>
</dbReference>
<dbReference type="eggNOG" id="COG0495">
    <property type="taxonomic scope" value="Bacteria"/>
</dbReference>
<keyword evidence="5 9" id="KW-0067">ATP-binding</keyword>
<dbReference type="GO" id="GO:0004823">
    <property type="term" value="F:leucine-tRNA ligase activity"/>
    <property type="evidence" value="ECO:0007669"/>
    <property type="project" value="UniProtKB-UniRule"/>
</dbReference>
<sequence length="853" mass="98600">MKYNPAEIEQKWQSKWESEKVFKCEADNSKKKYYCLEMFPYPSGKIHMGHVRNYAIGDVIARYKLMQDYNVLHPMGWDAFGLPAENAAIKNKVHPAKWTYSNIEYMKKQLKMLGLSYDWDREIATCDPEYYKWEQKIFIEMFNKGLAYKKTSLVNWCPDCNTVLANEQVEDGKCWRCSNEVEIKEIEGWFFKITDYAEELLEYTYKLSGWPERVLTMQRNWIGKSVGAEIDFKVDGIDEKITVFTTRPDTLYGATFMSIAPEHPIAKKLLSGTEVEKDGLAFINEILKEDKISRTAEDKEKKGFFTGRYAINPVNGMKIPIYIANFVLMDYGTGAVMAVPAHDQRDFEFAKKYGLDIIVVIQPDGEQLDPEKMTEAYTGPGKMVNSGKFDGLDNEKGKEEVIKYLEELGVGKKTVNYRLKDWGISRQRYWGTPIPIIYCDDCGAVPVPFEDLPVKLPTDVEITGAGNPLEQCEEFVKVKCPKCGKDARRETDTMDTFVESSWYFLRYCSPHCDTNIFDKDETEYWMPVDQYIGGIEHAILHLLYSRFYTKVLRDLGYINFDEPFERLLTQGMVCKESYRCEEHNWLFPEEVIDGKCKHCGRDVIIGRIEKMSKSKKNVVDPEALIDQYGADTARLFSLFAAPPEKDLEWSEQGVEGAFRFINRVWRLVVNHIDLIKEYYGKSYNVDGKLEKEILYHTHLTVKKVTNDIERFQLNTAVAAIMEFTNNLYLIEPKLASESEKALFADALVKLIKIISPFIPHVAEELWNRCGFEGYVSKADWPAYDDKFTVKDEITIAVQINGKVRAQINVPRDIEKDEAIRLAKENEKVKNYIDGKQLIKEIYVPNKLVSLVVK</sequence>
<evidence type="ECO:0000259" key="13">
    <source>
        <dbReference type="Pfam" id="PF09334"/>
    </source>
</evidence>
<reference evidence="15 16" key="1">
    <citation type="journal article" date="2010" name="DNA Res.">
        <title>Bacterial lifestyle in a deep-sea hydrothermal vent chimney revealed by the genome sequence of the thermophilic bacterium Deferribacter desulfuricans SSM1.</title>
        <authorList>
            <person name="Takaki Y."/>
            <person name="Shimamura S."/>
            <person name="Nakagawa S."/>
            <person name="Fukuhara Y."/>
            <person name="Horikawa H."/>
            <person name="Ankai A."/>
            <person name="Harada T."/>
            <person name="Hosoyama A."/>
            <person name="Oguchi A."/>
            <person name="Fukui S."/>
            <person name="Fujita N."/>
            <person name="Takami H."/>
            <person name="Takai K."/>
        </authorList>
    </citation>
    <scope>NUCLEOTIDE SEQUENCE [LARGE SCALE GENOMIC DNA]</scope>
    <source>
        <strain evidence="16">DSM 14783 / JCM 11476 / NBRC 101012 / SSM1</strain>
    </source>
</reference>
<dbReference type="Pfam" id="PF00133">
    <property type="entry name" value="tRNA-synt_1"/>
    <property type="match status" value="2"/>
</dbReference>
<dbReference type="InterPro" id="IPR015413">
    <property type="entry name" value="Methionyl/Leucyl_tRNA_Synth"/>
</dbReference>
<evidence type="ECO:0000256" key="10">
    <source>
        <dbReference type="RuleBase" id="RU363035"/>
    </source>
</evidence>
<keyword evidence="16" id="KW-1185">Reference proteome</keyword>
<dbReference type="HOGENOM" id="CLU_004427_0_0_0"/>
<gene>
    <name evidence="9 15" type="primary">leuS</name>
    <name evidence="15" type="ordered locus">DEFDS_0790</name>
</gene>
<dbReference type="FunFam" id="3.10.20.590:FF:000001">
    <property type="entry name" value="Leucine--tRNA ligase"/>
    <property type="match status" value="1"/>
</dbReference>
<evidence type="ECO:0000256" key="3">
    <source>
        <dbReference type="ARBA" id="ARBA00022598"/>
    </source>
</evidence>
<dbReference type="InterPro" id="IPR001412">
    <property type="entry name" value="aa-tRNA-synth_I_CS"/>
</dbReference>
<dbReference type="CDD" id="cd00812">
    <property type="entry name" value="LeuRS_core"/>
    <property type="match status" value="1"/>
</dbReference>
<dbReference type="OrthoDB" id="9810365at2"/>
<dbReference type="Gene3D" id="3.10.20.590">
    <property type="match status" value="1"/>
</dbReference>
<feature type="domain" description="Leucyl-tRNA synthetase editing" evidence="14">
    <location>
        <begin position="219"/>
        <end position="406"/>
    </location>
</feature>
<comment type="catalytic activity">
    <reaction evidence="8 9">
        <text>tRNA(Leu) + L-leucine + ATP = L-leucyl-tRNA(Leu) + AMP + diphosphate</text>
        <dbReference type="Rhea" id="RHEA:11688"/>
        <dbReference type="Rhea" id="RHEA-COMP:9613"/>
        <dbReference type="Rhea" id="RHEA-COMP:9622"/>
        <dbReference type="ChEBI" id="CHEBI:30616"/>
        <dbReference type="ChEBI" id="CHEBI:33019"/>
        <dbReference type="ChEBI" id="CHEBI:57427"/>
        <dbReference type="ChEBI" id="CHEBI:78442"/>
        <dbReference type="ChEBI" id="CHEBI:78494"/>
        <dbReference type="ChEBI" id="CHEBI:456215"/>
        <dbReference type="EC" id="6.1.1.4"/>
    </reaction>
</comment>
<comment type="similarity">
    <text evidence="1 9 10">Belongs to the class-I aminoacyl-tRNA synthetase family.</text>
</comment>
<dbReference type="GO" id="GO:0005829">
    <property type="term" value="C:cytosol"/>
    <property type="evidence" value="ECO:0007669"/>
    <property type="project" value="TreeGrafter"/>
</dbReference>
<protein>
    <recommendedName>
        <fullName evidence="9">Leucine--tRNA ligase</fullName>
        <ecNumber evidence="9">6.1.1.4</ecNumber>
    </recommendedName>
    <alternativeName>
        <fullName evidence="9">Leucyl-tRNA synthetase</fullName>
        <shortName evidence="9">LeuRS</shortName>
    </alternativeName>
</protein>
<keyword evidence="3 9" id="KW-0436">Ligase</keyword>
<dbReference type="STRING" id="639282.DEFDS_0790"/>
<dbReference type="PANTHER" id="PTHR43740:SF2">
    <property type="entry name" value="LEUCINE--TRNA LIGASE, MITOCHONDRIAL"/>
    <property type="match status" value="1"/>
</dbReference>
<evidence type="ECO:0000259" key="14">
    <source>
        <dbReference type="Pfam" id="PF13603"/>
    </source>
</evidence>
<dbReference type="HAMAP" id="MF_00049_B">
    <property type="entry name" value="Leu_tRNA_synth_B"/>
    <property type="match status" value="1"/>
</dbReference>
<evidence type="ECO:0000256" key="9">
    <source>
        <dbReference type="HAMAP-Rule" id="MF_00049"/>
    </source>
</evidence>
<comment type="subcellular location">
    <subcellularLocation>
        <location evidence="9">Cytoplasm</location>
    </subcellularLocation>
</comment>
<feature type="short sequence motif" description="'HIGH' region" evidence="9">
    <location>
        <begin position="40"/>
        <end position="50"/>
    </location>
</feature>
<dbReference type="AlphaFoldDB" id="D3PCE5"/>
<evidence type="ECO:0000259" key="11">
    <source>
        <dbReference type="Pfam" id="PF00133"/>
    </source>
</evidence>
<evidence type="ECO:0000313" key="16">
    <source>
        <dbReference type="Proteomes" id="UP000001520"/>
    </source>
</evidence>
<keyword evidence="7 9" id="KW-0030">Aminoacyl-tRNA synthetase</keyword>
<feature type="short sequence motif" description="'KMSKS' region" evidence="9">
    <location>
        <begin position="610"/>
        <end position="614"/>
    </location>
</feature>
<dbReference type="Pfam" id="PF08264">
    <property type="entry name" value="Anticodon_1"/>
    <property type="match status" value="1"/>
</dbReference>
<dbReference type="SUPFAM" id="SSF50677">
    <property type="entry name" value="ValRS/IleRS/LeuRS editing domain"/>
    <property type="match status" value="1"/>
</dbReference>
<dbReference type="Gene3D" id="1.10.730.10">
    <property type="entry name" value="Isoleucyl-tRNA Synthetase, Domain 1"/>
    <property type="match status" value="1"/>
</dbReference>
<feature type="domain" description="Methionyl/Valyl/Leucyl/Isoleucyl-tRNA synthetase anticodon-binding" evidence="12">
    <location>
        <begin position="690"/>
        <end position="817"/>
    </location>
</feature>
<dbReference type="RefSeq" id="WP_013007516.1">
    <property type="nucleotide sequence ID" value="NC_013939.1"/>
</dbReference>
<dbReference type="CDD" id="cd07958">
    <property type="entry name" value="Anticodon_Ia_Leu_BEm"/>
    <property type="match status" value="1"/>
</dbReference>
<dbReference type="NCBIfam" id="TIGR00396">
    <property type="entry name" value="leuS_bact"/>
    <property type="match status" value="1"/>
</dbReference>
<dbReference type="InterPro" id="IPR025709">
    <property type="entry name" value="Leu_tRNA-synth_edit"/>
</dbReference>
<accession>D3PCE5</accession>
<evidence type="ECO:0000256" key="8">
    <source>
        <dbReference type="ARBA" id="ARBA00047469"/>
    </source>
</evidence>
<dbReference type="FunFam" id="3.40.50.620:FF:000212">
    <property type="entry name" value="Leucine--tRNA ligase"/>
    <property type="match status" value="1"/>
</dbReference>
<feature type="binding site" evidence="9">
    <location>
        <position position="613"/>
    </location>
    <ligand>
        <name>ATP</name>
        <dbReference type="ChEBI" id="CHEBI:30616"/>
    </ligand>
</feature>
<dbReference type="PRINTS" id="PR00985">
    <property type="entry name" value="TRNASYNTHLEU"/>
</dbReference>
<feature type="domain" description="Methionyl/Leucyl tRNA synthetase" evidence="13">
    <location>
        <begin position="39"/>
        <end position="180"/>
    </location>
</feature>
<dbReference type="Proteomes" id="UP000001520">
    <property type="component" value="Chromosome"/>
</dbReference>
<evidence type="ECO:0000256" key="1">
    <source>
        <dbReference type="ARBA" id="ARBA00005594"/>
    </source>
</evidence>
<dbReference type="FunFam" id="3.40.50.620:FF:000003">
    <property type="entry name" value="Leucine--tRNA ligase"/>
    <property type="match status" value="1"/>
</dbReference>
<dbReference type="InterPro" id="IPR009008">
    <property type="entry name" value="Val/Leu/Ile-tRNA-synth_edit"/>
</dbReference>
<dbReference type="KEGG" id="ddf:DEFDS_0790"/>
<organism evidence="15 16">
    <name type="scientific">Deferribacter desulfuricans (strain DSM 14783 / JCM 11476 / NBRC 101012 / SSM1)</name>
    <dbReference type="NCBI Taxonomy" id="639282"/>
    <lineage>
        <taxon>Bacteria</taxon>
        <taxon>Pseudomonadati</taxon>
        <taxon>Deferribacterota</taxon>
        <taxon>Deferribacteres</taxon>
        <taxon>Deferribacterales</taxon>
        <taxon>Deferribacteraceae</taxon>
        <taxon>Deferribacter</taxon>
    </lineage>
</organism>
<evidence type="ECO:0000256" key="4">
    <source>
        <dbReference type="ARBA" id="ARBA00022741"/>
    </source>
</evidence>
<evidence type="ECO:0000256" key="5">
    <source>
        <dbReference type="ARBA" id="ARBA00022840"/>
    </source>
</evidence>
<evidence type="ECO:0000256" key="2">
    <source>
        <dbReference type="ARBA" id="ARBA00022490"/>
    </source>
</evidence>
<dbReference type="Pfam" id="PF09334">
    <property type="entry name" value="tRNA-synt_1g"/>
    <property type="match status" value="1"/>
</dbReference>
<feature type="domain" description="Aminoacyl-tRNA synthetase class Ia" evidence="11">
    <location>
        <begin position="419"/>
        <end position="577"/>
    </location>
</feature>
<dbReference type="InterPro" id="IPR013155">
    <property type="entry name" value="M/V/L/I-tRNA-synth_anticd-bd"/>
</dbReference>
<name>D3PCE5_DEFDS</name>
<dbReference type="SUPFAM" id="SSF52374">
    <property type="entry name" value="Nucleotidylyl transferase"/>
    <property type="match status" value="1"/>
</dbReference>
<dbReference type="Pfam" id="PF13603">
    <property type="entry name" value="tRNA-synt_1_2"/>
    <property type="match status" value="1"/>
</dbReference>
<dbReference type="FunFam" id="1.10.730.10:FF:000011">
    <property type="entry name" value="Leucine--tRNA ligase chloroplastic/mitochondrial"/>
    <property type="match status" value="1"/>
</dbReference>